<evidence type="ECO:0000256" key="1">
    <source>
        <dbReference type="ARBA" id="ARBA00022737"/>
    </source>
</evidence>
<sequence>MDTVCTSHSTLIASYWCGAEQFVPSCIETPFFPAAYPAYVTCEWFIRSPKERQAILIEGFSYEMQEADVLTGECNRDSLTFYTAKSNLTLCGSNVLRSFDSESSWIRAVFRARHSVNQGGFRIHFALKSDNAILDN</sequence>
<reference evidence="5" key="1">
    <citation type="submission" date="2021-01" db="UniProtKB">
        <authorList>
            <consortium name="EnsemblMetazoa"/>
        </authorList>
    </citation>
    <scope>IDENTIFICATION</scope>
</reference>
<protein>
    <recommendedName>
        <fullName evidence="4">CUB domain-containing protein</fullName>
    </recommendedName>
</protein>
<name>A0A7M7K541_VARDE</name>
<evidence type="ECO:0000313" key="6">
    <source>
        <dbReference type="Proteomes" id="UP000594260"/>
    </source>
</evidence>
<comment type="caution">
    <text evidence="3">Lacks conserved residue(s) required for the propagation of feature annotation.</text>
</comment>
<proteinExistence type="predicted"/>
<accession>A0A7M7K541</accession>
<dbReference type="EnsemblMetazoa" id="XM_022800051">
    <property type="protein sequence ID" value="XP_022655786"/>
    <property type="gene ID" value="LOC111248181"/>
</dbReference>
<organism evidence="5 6">
    <name type="scientific">Varroa destructor</name>
    <name type="common">Honeybee mite</name>
    <dbReference type="NCBI Taxonomy" id="109461"/>
    <lineage>
        <taxon>Eukaryota</taxon>
        <taxon>Metazoa</taxon>
        <taxon>Ecdysozoa</taxon>
        <taxon>Arthropoda</taxon>
        <taxon>Chelicerata</taxon>
        <taxon>Arachnida</taxon>
        <taxon>Acari</taxon>
        <taxon>Parasitiformes</taxon>
        <taxon>Mesostigmata</taxon>
        <taxon>Gamasina</taxon>
        <taxon>Dermanyssoidea</taxon>
        <taxon>Varroidae</taxon>
        <taxon>Varroa</taxon>
    </lineage>
</organism>
<feature type="domain" description="CUB" evidence="4">
    <location>
        <begin position="5"/>
        <end position="128"/>
    </location>
</feature>
<dbReference type="CDD" id="cd00041">
    <property type="entry name" value="CUB"/>
    <property type="match status" value="1"/>
</dbReference>
<dbReference type="InterPro" id="IPR035914">
    <property type="entry name" value="Sperma_CUB_dom_sf"/>
</dbReference>
<dbReference type="SMART" id="SM00042">
    <property type="entry name" value="CUB"/>
    <property type="match status" value="1"/>
</dbReference>
<evidence type="ECO:0000259" key="4">
    <source>
        <dbReference type="PROSITE" id="PS01180"/>
    </source>
</evidence>
<keyword evidence="1" id="KW-0677">Repeat</keyword>
<dbReference type="InterPro" id="IPR000859">
    <property type="entry name" value="CUB_dom"/>
</dbReference>
<keyword evidence="6" id="KW-1185">Reference proteome</keyword>
<evidence type="ECO:0000256" key="2">
    <source>
        <dbReference type="ARBA" id="ARBA00023157"/>
    </source>
</evidence>
<dbReference type="GeneID" id="111248181"/>
<evidence type="ECO:0000313" key="5">
    <source>
        <dbReference type="EnsemblMetazoa" id="XP_022655786"/>
    </source>
</evidence>
<dbReference type="SUPFAM" id="SSF49854">
    <property type="entry name" value="Spermadhesin, CUB domain"/>
    <property type="match status" value="1"/>
</dbReference>
<dbReference type="AlphaFoldDB" id="A0A7M7K541"/>
<dbReference type="PANTHER" id="PTHR24251">
    <property type="entry name" value="OVOCHYMASE-RELATED"/>
    <property type="match status" value="1"/>
</dbReference>
<dbReference type="Gene3D" id="2.60.120.290">
    <property type="entry name" value="Spermadhesin, CUB domain"/>
    <property type="match status" value="1"/>
</dbReference>
<feature type="disulfide bond" evidence="3">
    <location>
        <begin position="74"/>
        <end position="91"/>
    </location>
</feature>
<dbReference type="RefSeq" id="XP_022655786.1">
    <property type="nucleotide sequence ID" value="XM_022800051.1"/>
</dbReference>
<dbReference type="PROSITE" id="PS01180">
    <property type="entry name" value="CUB"/>
    <property type="match status" value="1"/>
</dbReference>
<dbReference type="Pfam" id="PF00431">
    <property type="entry name" value="CUB"/>
    <property type="match status" value="1"/>
</dbReference>
<evidence type="ECO:0000256" key="3">
    <source>
        <dbReference type="PROSITE-ProRule" id="PRU00059"/>
    </source>
</evidence>
<dbReference type="Proteomes" id="UP000594260">
    <property type="component" value="Unplaced"/>
</dbReference>
<keyword evidence="2 3" id="KW-1015">Disulfide bond</keyword>